<gene>
    <name evidence="3" type="primary">LOC100905816</name>
</gene>
<dbReference type="Gene3D" id="2.60.40.4370">
    <property type="match status" value="1"/>
</dbReference>
<dbReference type="RefSeq" id="XP_003741231.1">
    <property type="nucleotide sequence ID" value="XM_003741183.2"/>
</dbReference>
<dbReference type="AlphaFoldDB" id="A0AAJ6QR81"/>
<keyword evidence="2" id="KW-1185">Reference proteome</keyword>
<feature type="domain" description="Transcription factor TFIIIC triple barrel" evidence="1">
    <location>
        <begin position="30"/>
        <end position="102"/>
    </location>
</feature>
<protein>
    <submittedName>
        <fullName evidence="3">General transcription factor 3C polypeptide 6</fullName>
    </submittedName>
</protein>
<organism evidence="2 3">
    <name type="scientific">Galendromus occidentalis</name>
    <name type="common">western predatory mite</name>
    <dbReference type="NCBI Taxonomy" id="34638"/>
    <lineage>
        <taxon>Eukaryota</taxon>
        <taxon>Metazoa</taxon>
        <taxon>Ecdysozoa</taxon>
        <taxon>Arthropoda</taxon>
        <taxon>Chelicerata</taxon>
        <taxon>Arachnida</taxon>
        <taxon>Acari</taxon>
        <taxon>Parasitiformes</taxon>
        <taxon>Mesostigmata</taxon>
        <taxon>Gamasina</taxon>
        <taxon>Phytoseioidea</taxon>
        <taxon>Phytoseiidae</taxon>
        <taxon>Typhlodrominae</taxon>
        <taxon>Galendromus</taxon>
    </lineage>
</organism>
<proteinExistence type="predicted"/>
<dbReference type="GeneID" id="100905816"/>
<sequence length="117" mass="13064">MASASSEEWEVVDEKQLYLELQGVVDFPAETPVDRFDFINADSQKPLFKIGDFVYAGRYEDTVGSHMAFRIENCPAATADTAPRRKLHFAGKTDKVLKMAPACIRQKNKEDQSSCGS</sequence>
<dbReference type="Pfam" id="PF10419">
    <property type="entry name" value="TFIIIC_sub6"/>
    <property type="match status" value="1"/>
</dbReference>
<evidence type="ECO:0000313" key="2">
    <source>
        <dbReference type="Proteomes" id="UP000694867"/>
    </source>
</evidence>
<evidence type="ECO:0000259" key="1">
    <source>
        <dbReference type="Pfam" id="PF10419"/>
    </source>
</evidence>
<accession>A0AAJ6QR81</accession>
<dbReference type="Proteomes" id="UP000694867">
    <property type="component" value="Unplaced"/>
</dbReference>
<dbReference type="InterPro" id="IPR019481">
    <property type="entry name" value="TFIIIC_triple_barrel"/>
</dbReference>
<evidence type="ECO:0000313" key="3">
    <source>
        <dbReference type="RefSeq" id="XP_003741231.1"/>
    </source>
</evidence>
<dbReference type="KEGG" id="goe:100905816"/>
<reference evidence="3" key="1">
    <citation type="submission" date="2025-08" db="UniProtKB">
        <authorList>
            <consortium name="RefSeq"/>
        </authorList>
    </citation>
    <scope>IDENTIFICATION</scope>
</reference>
<name>A0AAJ6QR81_9ACAR</name>